<dbReference type="InterPro" id="IPR011010">
    <property type="entry name" value="DNA_brk_join_enz"/>
</dbReference>
<evidence type="ECO:0000313" key="7">
    <source>
        <dbReference type="Proteomes" id="UP000009173"/>
    </source>
</evidence>
<comment type="similarity">
    <text evidence="1">Belongs to the 'phage' integrase family.</text>
</comment>
<dbReference type="InterPro" id="IPR050808">
    <property type="entry name" value="Phage_Integrase"/>
</dbReference>
<gene>
    <name evidence="6" type="ordered locus">Dvul_0089</name>
</gene>
<dbReference type="PANTHER" id="PTHR30629">
    <property type="entry name" value="PROPHAGE INTEGRASE"/>
    <property type="match status" value="1"/>
</dbReference>
<dbReference type="AlphaFoldDB" id="A0A0H3A3M6"/>
<keyword evidence="2" id="KW-0229">DNA integration</keyword>
<evidence type="ECO:0000259" key="5">
    <source>
        <dbReference type="PROSITE" id="PS51898"/>
    </source>
</evidence>
<dbReference type="PROSITE" id="PS51898">
    <property type="entry name" value="TYR_RECOMBINASE"/>
    <property type="match status" value="1"/>
</dbReference>
<sequence>MTYKYATPAPGIRTREHPARKHGIRRDVYFMLRYTIDGKQRSEGLGWATEGWTLAKAQAELFRLKEAARTGEGPVTLAEQREQARRAREAERQRRTIGGLWDFYLEAHQERAGTPADKSRAKYLAGLFDSYPEDLRTGHVDALRRKIEAQGMSPQSVKHVLALLRRVLRYCEGRGLCSLPGRALLIFDLPPVDNAKTENLTHEQARALLEALDADPDQNLAAMVRLALLTGMRRGALFGLQWGDLDFRNARITLRGATAKSGKTSSIPMTDDARKVLLGVQRTESLYVFPGRNGGKRVECRRFLNRIRLRAGLPDGFRPLHGLRHTFASWLASSGVSLLQIKDLLTHGDYRSTTRYSAFFDHEQRLAASLIGEHLAQAVNAEPVTEPTGAKVVPFGGKRR</sequence>
<dbReference type="HOGENOM" id="CLU_027562_17_7_7"/>
<dbReference type="Pfam" id="PF00589">
    <property type="entry name" value="Phage_integrase"/>
    <property type="match status" value="1"/>
</dbReference>
<dbReference type="GO" id="GO:0003677">
    <property type="term" value="F:DNA binding"/>
    <property type="evidence" value="ECO:0007669"/>
    <property type="project" value="UniProtKB-KW"/>
</dbReference>
<evidence type="ECO:0000256" key="4">
    <source>
        <dbReference type="ARBA" id="ARBA00023172"/>
    </source>
</evidence>
<dbReference type="GO" id="GO:0015074">
    <property type="term" value="P:DNA integration"/>
    <property type="evidence" value="ECO:0007669"/>
    <property type="project" value="UniProtKB-KW"/>
</dbReference>
<dbReference type="InterPro" id="IPR013762">
    <property type="entry name" value="Integrase-like_cat_sf"/>
</dbReference>
<dbReference type="EMBL" id="CP000527">
    <property type="protein sequence ID" value="ABM27113.1"/>
    <property type="molecule type" value="Genomic_DNA"/>
</dbReference>
<dbReference type="InterPro" id="IPR038488">
    <property type="entry name" value="Integrase_DNA-bd_sf"/>
</dbReference>
<feature type="domain" description="Tyr recombinase" evidence="5">
    <location>
        <begin position="195"/>
        <end position="371"/>
    </location>
</feature>
<keyword evidence="4" id="KW-0233">DNA recombination</keyword>
<dbReference type="Gene3D" id="1.10.443.10">
    <property type="entry name" value="Intergrase catalytic core"/>
    <property type="match status" value="1"/>
</dbReference>
<name>A0A0H3A3M6_NITV4</name>
<dbReference type="Gene3D" id="3.30.160.390">
    <property type="entry name" value="Integrase, DNA-binding domain"/>
    <property type="match status" value="1"/>
</dbReference>
<proteinExistence type="inferred from homology"/>
<dbReference type="CDD" id="cd00796">
    <property type="entry name" value="INT_Rci_Hp1_C"/>
    <property type="match status" value="1"/>
</dbReference>
<organism evidence="6 7">
    <name type="scientific">Nitratidesulfovibrio vulgaris (strain DP4)</name>
    <name type="common">Desulfovibrio vulgaris</name>
    <dbReference type="NCBI Taxonomy" id="391774"/>
    <lineage>
        <taxon>Bacteria</taxon>
        <taxon>Pseudomonadati</taxon>
        <taxon>Thermodesulfobacteriota</taxon>
        <taxon>Desulfovibrionia</taxon>
        <taxon>Desulfovibrionales</taxon>
        <taxon>Desulfovibrionaceae</taxon>
        <taxon>Nitratidesulfovibrio</taxon>
    </lineage>
</organism>
<dbReference type="PANTHER" id="PTHR30629:SF2">
    <property type="entry name" value="PROPHAGE INTEGRASE INTS-RELATED"/>
    <property type="match status" value="1"/>
</dbReference>
<dbReference type="InterPro" id="IPR010998">
    <property type="entry name" value="Integrase_recombinase_N"/>
</dbReference>
<keyword evidence="3" id="KW-0238">DNA-binding</keyword>
<evidence type="ECO:0000313" key="6">
    <source>
        <dbReference type="EMBL" id="ABM27113.1"/>
    </source>
</evidence>
<evidence type="ECO:0000256" key="2">
    <source>
        <dbReference type="ARBA" id="ARBA00022908"/>
    </source>
</evidence>
<dbReference type="Gene3D" id="1.10.150.130">
    <property type="match status" value="1"/>
</dbReference>
<protein>
    <submittedName>
        <fullName evidence="6">Phage integrase family protein</fullName>
    </submittedName>
</protein>
<dbReference type="Proteomes" id="UP000009173">
    <property type="component" value="Chromosome"/>
</dbReference>
<evidence type="ECO:0000256" key="1">
    <source>
        <dbReference type="ARBA" id="ARBA00008857"/>
    </source>
</evidence>
<dbReference type="KEGG" id="dvl:Dvul_0089"/>
<reference evidence="7" key="1">
    <citation type="journal article" date="2009" name="Environ. Microbiol.">
        <title>Contribution of mobile genetic elements to Desulfovibrio vulgaris genome plasticity.</title>
        <authorList>
            <person name="Walker C.B."/>
            <person name="Stolyar S."/>
            <person name="Chivian D."/>
            <person name="Pinel N."/>
            <person name="Gabster J.A."/>
            <person name="Dehal P.S."/>
            <person name="He Z."/>
            <person name="Yang Z.K."/>
            <person name="Yen H.C."/>
            <person name="Zhou J."/>
            <person name="Wall J.D."/>
            <person name="Hazen T.C."/>
            <person name="Arkin A.P."/>
            <person name="Stahl D.A."/>
        </authorList>
    </citation>
    <scope>NUCLEOTIDE SEQUENCE [LARGE SCALE GENOMIC DNA]</scope>
    <source>
        <strain evidence="7">DP4</strain>
    </source>
</reference>
<dbReference type="SUPFAM" id="SSF56349">
    <property type="entry name" value="DNA breaking-rejoining enzymes"/>
    <property type="match status" value="1"/>
</dbReference>
<dbReference type="GO" id="GO:0006310">
    <property type="term" value="P:DNA recombination"/>
    <property type="evidence" value="ECO:0007669"/>
    <property type="project" value="UniProtKB-KW"/>
</dbReference>
<accession>A0A0H3A3M6</accession>
<dbReference type="InterPro" id="IPR002104">
    <property type="entry name" value="Integrase_catalytic"/>
</dbReference>
<evidence type="ECO:0000256" key="3">
    <source>
        <dbReference type="ARBA" id="ARBA00023125"/>
    </source>
</evidence>